<comment type="subcellular location">
    <subcellularLocation>
        <location evidence="2">Membrane</location>
        <topology evidence="2">Multi-pass membrane protein</topology>
    </subcellularLocation>
</comment>
<evidence type="ECO:0000313" key="11">
    <source>
        <dbReference type="Proteomes" id="UP000217141"/>
    </source>
</evidence>
<feature type="transmembrane region" description="Helical" evidence="8">
    <location>
        <begin position="114"/>
        <end position="134"/>
    </location>
</feature>
<evidence type="ECO:0000256" key="2">
    <source>
        <dbReference type="ARBA" id="ARBA00004141"/>
    </source>
</evidence>
<keyword evidence="5 8" id="KW-0812">Transmembrane</keyword>
<evidence type="ECO:0000256" key="7">
    <source>
        <dbReference type="ARBA" id="ARBA00023136"/>
    </source>
</evidence>
<feature type="transmembrane region" description="Helical" evidence="8">
    <location>
        <begin position="74"/>
        <end position="94"/>
    </location>
</feature>
<evidence type="ECO:0000256" key="8">
    <source>
        <dbReference type="SAM" id="Phobius"/>
    </source>
</evidence>
<dbReference type="GO" id="GO:0030416">
    <property type="term" value="P:methylamine metabolic process"/>
    <property type="evidence" value="ECO:0007669"/>
    <property type="project" value="InterPro"/>
</dbReference>
<evidence type="ECO:0000256" key="6">
    <source>
        <dbReference type="ARBA" id="ARBA00022989"/>
    </source>
</evidence>
<dbReference type="EMBL" id="CP022746">
    <property type="protein sequence ID" value="ASY46321.1"/>
    <property type="molecule type" value="Genomic_DNA"/>
</dbReference>
<dbReference type="KEGG" id="shyd:CJD35_17805"/>
<dbReference type="Pfam" id="PF07291">
    <property type="entry name" value="MauE"/>
    <property type="match status" value="1"/>
</dbReference>
<dbReference type="GO" id="GO:0016020">
    <property type="term" value="C:membrane"/>
    <property type="evidence" value="ECO:0007669"/>
    <property type="project" value="UniProtKB-SubCell"/>
</dbReference>
<feature type="domain" description="Methylamine utilisation protein MauE" evidence="9">
    <location>
        <begin position="7"/>
        <end position="134"/>
    </location>
</feature>
<keyword evidence="6 8" id="KW-1133">Transmembrane helix</keyword>
<dbReference type="Proteomes" id="UP000217141">
    <property type="component" value="Chromosome II"/>
</dbReference>
<reference evidence="10 11" key="1">
    <citation type="submission" date="2017-08" db="EMBL/GenBank/DDBJ databases">
        <title>Whole Genome Sequence of Sphingobium hydrophobicum C1: Insights into Adaption to the Electronic-waste Contaminated Sediment.</title>
        <authorList>
            <person name="Song D."/>
            <person name="Chen X."/>
            <person name="Xu M."/>
        </authorList>
    </citation>
    <scope>NUCLEOTIDE SEQUENCE [LARGE SCALE GENOMIC DNA]</scope>
    <source>
        <strain evidence="10 11">C1</strain>
    </source>
</reference>
<dbReference type="RefSeq" id="WP_017183408.1">
    <property type="nucleotide sequence ID" value="NZ_CP022746.1"/>
</dbReference>
<gene>
    <name evidence="10" type="ORF">CJD35_17805</name>
</gene>
<protein>
    <recommendedName>
        <fullName evidence="4">Methylamine utilization protein MauE</fullName>
    </recommendedName>
</protein>
<evidence type="ECO:0000256" key="4">
    <source>
        <dbReference type="ARBA" id="ARBA00019078"/>
    </source>
</evidence>
<accession>A0A249MY64</accession>
<comment type="pathway">
    <text evidence="3">One-carbon metabolism; methylamine degradation.</text>
</comment>
<sequence>MALGLAIMGLAASVGVGLILLIAGFEKLRHRILLPGVIANYRLLPNGLVAPAATILPIAEILIGAALIAGGWPLPVLLAILLLMLFGGAMAINIRRGRTHIDCGCGRPQLRHPIGWSLVGRNAVLATLLVPRLWDAPPLGAMDIATAMVGGVALYLAYLLCNSIGALLALPAAHRR</sequence>
<proteinExistence type="predicted"/>
<evidence type="ECO:0000256" key="1">
    <source>
        <dbReference type="ARBA" id="ARBA00003475"/>
    </source>
</evidence>
<evidence type="ECO:0000259" key="9">
    <source>
        <dbReference type="Pfam" id="PF07291"/>
    </source>
</evidence>
<comment type="function">
    <text evidence="1">May be specifically involved in the processing, transport, and/or maturation of the MADH beta-subunit.</text>
</comment>
<dbReference type="InterPro" id="IPR009908">
    <property type="entry name" value="Methylamine_util_MauE"/>
</dbReference>
<evidence type="ECO:0000256" key="3">
    <source>
        <dbReference type="ARBA" id="ARBA00004856"/>
    </source>
</evidence>
<dbReference type="AlphaFoldDB" id="A0A249MY64"/>
<evidence type="ECO:0000313" key="10">
    <source>
        <dbReference type="EMBL" id="ASY46321.1"/>
    </source>
</evidence>
<feature type="transmembrane region" description="Helical" evidence="8">
    <location>
        <begin position="6"/>
        <end position="25"/>
    </location>
</feature>
<evidence type="ECO:0000256" key="5">
    <source>
        <dbReference type="ARBA" id="ARBA00022692"/>
    </source>
</evidence>
<dbReference type="UniPathway" id="UPA00895"/>
<feature type="transmembrane region" description="Helical" evidence="8">
    <location>
        <begin position="146"/>
        <end position="170"/>
    </location>
</feature>
<name>A0A249MY64_SPHXE</name>
<organism evidence="10 11">
    <name type="scientific">Sphingobium xenophagum</name>
    <dbReference type="NCBI Taxonomy" id="121428"/>
    <lineage>
        <taxon>Bacteria</taxon>
        <taxon>Pseudomonadati</taxon>
        <taxon>Pseudomonadota</taxon>
        <taxon>Alphaproteobacteria</taxon>
        <taxon>Sphingomonadales</taxon>
        <taxon>Sphingomonadaceae</taxon>
        <taxon>Sphingobium</taxon>
    </lineage>
</organism>
<feature type="transmembrane region" description="Helical" evidence="8">
    <location>
        <begin position="46"/>
        <end position="68"/>
    </location>
</feature>
<keyword evidence="7 8" id="KW-0472">Membrane</keyword>